<dbReference type="RefSeq" id="WP_103913533.1">
    <property type="nucleotide sequence ID" value="NZ_FNUS01000003.1"/>
</dbReference>
<keyword evidence="1" id="KW-0472">Membrane</keyword>
<keyword evidence="1" id="KW-1133">Transmembrane helix</keyword>
<keyword evidence="3" id="KW-1185">Reference proteome</keyword>
<accession>A0A1H5XUH2</accession>
<feature type="transmembrane region" description="Helical" evidence="1">
    <location>
        <begin position="52"/>
        <end position="70"/>
    </location>
</feature>
<dbReference type="InterPro" id="IPR025238">
    <property type="entry name" value="DUF4184"/>
</dbReference>
<dbReference type="EMBL" id="FNUS01000003">
    <property type="protein sequence ID" value="SEG15308.1"/>
    <property type="molecule type" value="Genomic_DNA"/>
</dbReference>
<feature type="transmembrane region" description="Helical" evidence="1">
    <location>
        <begin position="214"/>
        <end position="237"/>
    </location>
</feature>
<feature type="transmembrane region" description="Helical" evidence="1">
    <location>
        <begin position="188"/>
        <end position="208"/>
    </location>
</feature>
<gene>
    <name evidence="2" type="ORF">SAMN05421847_1557</name>
</gene>
<evidence type="ECO:0008006" key="4">
    <source>
        <dbReference type="Google" id="ProtNLM"/>
    </source>
</evidence>
<dbReference type="OrthoDB" id="8481923at2"/>
<dbReference type="Pfam" id="PF13803">
    <property type="entry name" value="DUF4184"/>
    <property type="match status" value="1"/>
</dbReference>
<name>A0A1H5XUH2_9FLAO</name>
<proteinExistence type="predicted"/>
<dbReference type="Proteomes" id="UP000236738">
    <property type="component" value="Unassembled WGS sequence"/>
</dbReference>
<feature type="transmembrane region" description="Helical" evidence="1">
    <location>
        <begin position="156"/>
        <end position="176"/>
    </location>
</feature>
<feature type="transmembrane region" description="Helical" evidence="1">
    <location>
        <begin position="106"/>
        <end position="123"/>
    </location>
</feature>
<sequence>MPFTFSHPAIVLPLKYLPGKWFSLTGLVIGSLTPDFEYFLRMKVQSNYSHTISGLFWFDLPLGILLAFIFHDIVRNKFFENLPSFLKSRFLKFEDFDWNNYFKNNWLIVIISVLIGASSHLFWDSFTHSSGYFVEMIPTLKNSVFLFGKQIPLFKILQHGSGVFGGTAIVFAIFKMPQQLIISKKIDLKYWLIFLLLTSIIFLIRILLKKNLMIGDFIVTSISAAIISLFATSLLFLKKINFMYLN</sequence>
<dbReference type="AlphaFoldDB" id="A0A1H5XUH2"/>
<evidence type="ECO:0000313" key="2">
    <source>
        <dbReference type="EMBL" id="SEG15308.1"/>
    </source>
</evidence>
<protein>
    <recommendedName>
        <fullName evidence="4">DUF4184 domain-containing protein</fullName>
    </recommendedName>
</protein>
<evidence type="ECO:0000256" key="1">
    <source>
        <dbReference type="SAM" id="Phobius"/>
    </source>
</evidence>
<organism evidence="2 3">
    <name type="scientific">Halpernia humi</name>
    <dbReference type="NCBI Taxonomy" id="493375"/>
    <lineage>
        <taxon>Bacteria</taxon>
        <taxon>Pseudomonadati</taxon>
        <taxon>Bacteroidota</taxon>
        <taxon>Flavobacteriia</taxon>
        <taxon>Flavobacteriales</taxon>
        <taxon>Weeksellaceae</taxon>
        <taxon>Chryseobacterium group</taxon>
        <taxon>Halpernia</taxon>
    </lineage>
</organism>
<evidence type="ECO:0000313" key="3">
    <source>
        <dbReference type="Proteomes" id="UP000236738"/>
    </source>
</evidence>
<reference evidence="3" key="1">
    <citation type="submission" date="2016-10" db="EMBL/GenBank/DDBJ databases">
        <authorList>
            <person name="Varghese N."/>
            <person name="Submissions S."/>
        </authorList>
    </citation>
    <scope>NUCLEOTIDE SEQUENCE [LARGE SCALE GENOMIC DNA]</scope>
    <source>
        <strain evidence="3">DSM 21580</strain>
    </source>
</reference>
<keyword evidence="1" id="KW-0812">Transmembrane</keyword>